<dbReference type="RefSeq" id="WP_260747500.1">
    <property type="nucleotide sequence ID" value="NZ_CP092109.1"/>
</dbReference>
<gene>
    <name evidence="2" type="ORF">L9S41_15875</name>
</gene>
<feature type="signal peptide" evidence="1">
    <location>
        <begin position="1"/>
        <end position="31"/>
    </location>
</feature>
<reference evidence="2" key="1">
    <citation type="journal article" date="2022" name="Environ. Microbiol.">
        <title>Geoalkalibacter halelectricus SAP #1 sp. nov. possessing extracellular electron transfer and mineral#reducing capabilities from a haloalkaline environment.</title>
        <authorList>
            <person name="Yadav S."/>
            <person name="Singh R."/>
            <person name="Sundharam S.S."/>
            <person name="Chaudhary S."/>
            <person name="Krishnamurthi S."/>
            <person name="Patil S.A."/>
        </authorList>
    </citation>
    <scope>NUCLEOTIDE SEQUENCE</scope>
    <source>
        <strain evidence="2">SAP-1</strain>
    </source>
</reference>
<keyword evidence="1" id="KW-0732">Signal</keyword>
<evidence type="ECO:0000313" key="2">
    <source>
        <dbReference type="EMBL" id="UWZ79143.1"/>
    </source>
</evidence>
<dbReference type="Proteomes" id="UP001060414">
    <property type="component" value="Chromosome"/>
</dbReference>
<evidence type="ECO:0000256" key="1">
    <source>
        <dbReference type="SAM" id="SignalP"/>
    </source>
</evidence>
<dbReference type="EMBL" id="CP092109">
    <property type="protein sequence ID" value="UWZ79143.1"/>
    <property type="molecule type" value="Genomic_DNA"/>
</dbReference>
<accession>A0ABY5ZJC6</accession>
<organism evidence="2 3">
    <name type="scientific">Geoalkalibacter halelectricus</name>
    <dbReference type="NCBI Taxonomy" id="2847045"/>
    <lineage>
        <taxon>Bacteria</taxon>
        <taxon>Pseudomonadati</taxon>
        <taxon>Thermodesulfobacteriota</taxon>
        <taxon>Desulfuromonadia</taxon>
        <taxon>Desulfuromonadales</taxon>
        <taxon>Geoalkalibacteraceae</taxon>
        <taxon>Geoalkalibacter</taxon>
    </lineage>
</organism>
<keyword evidence="3" id="KW-1185">Reference proteome</keyword>
<sequence>MKRLLSPFGAPLILALACLAAALVWPQPLPAIDPPDPGKGYDYVFFGYSPAMGAGGPGNRAMLLLDIDGANSPRANPDGAQFKLLVENERFSGRLDARSVVEPATPDTFRLSGTVQDPQRVIFTYRGAAEQGNVSIQGDALLEANDLHYLRAVIDVVHAGGRTRYLVNCEPFNCDVP</sequence>
<evidence type="ECO:0000313" key="3">
    <source>
        <dbReference type="Proteomes" id="UP001060414"/>
    </source>
</evidence>
<protein>
    <submittedName>
        <fullName evidence="2">Uncharacterized protein</fullName>
    </submittedName>
</protein>
<name>A0ABY5ZJC6_9BACT</name>
<dbReference type="PROSITE" id="PS51257">
    <property type="entry name" value="PROKAR_LIPOPROTEIN"/>
    <property type="match status" value="1"/>
</dbReference>
<proteinExistence type="predicted"/>
<feature type="chain" id="PRO_5045622269" evidence="1">
    <location>
        <begin position="32"/>
        <end position="177"/>
    </location>
</feature>